<proteinExistence type="predicted"/>
<name>W2CE43_9BACT</name>
<dbReference type="GO" id="GO:0005524">
    <property type="term" value="F:ATP binding"/>
    <property type="evidence" value="ECO:0007669"/>
    <property type="project" value="InterPro"/>
</dbReference>
<dbReference type="Proteomes" id="UP000018872">
    <property type="component" value="Unassembled WGS sequence"/>
</dbReference>
<dbReference type="GO" id="GO:0016887">
    <property type="term" value="F:ATP hydrolysis activity"/>
    <property type="evidence" value="ECO:0007669"/>
    <property type="project" value="InterPro"/>
</dbReference>
<dbReference type="EMBL" id="AYYC01000544">
    <property type="protein sequence ID" value="ETK05308.1"/>
    <property type="molecule type" value="Genomic_DNA"/>
</dbReference>
<protein>
    <recommendedName>
        <fullName evidence="1">ATPase AAA-type core domain-containing protein</fullName>
    </recommendedName>
</protein>
<comment type="caution">
    <text evidence="2">The sequence shown here is derived from an EMBL/GenBank/DDBJ whole genome shotgun (WGS) entry which is preliminary data.</text>
</comment>
<evidence type="ECO:0000313" key="2">
    <source>
        <dbReference type="EMBL" id="ETK05308.1"/>
    </source>
</evidence>
<dbReference type="PATRIC" id="fig|1410950.3.peg.443"/>
<dbReference type="PANTHER" id="PTHR40396">
    <property type="entry name" value="ATPASE-LIKE PROTEIN"/>
    <property type="match status" value="1"/>
</dbReference>
<dbReference type="AlphaFoldDB" id="W2CE43"/>
<dbReference type="PANTHER" id="PTHR40396:SF1">
    <property type="entry name" value="ATPASE AAA-TYPE CORE DOMAIN-CONTAINING PROTEIN"/>
    <property type="match status" value="1"/>
</dbReference>
<reference evidence="2 3" key="1">
    <citation type="submission" date="2013-11" db="EMBL/GenBank/DDBJ databases">
        <title>Single cell genomics of uncultured Tannerella BU063 (oral taxon 286).</title>
        <authorList>
            <person name="Beall C.J."/>
            <person name="Campbell A.G."/>
            <person name="Griffen A.L."/>
            <person name="Podar M."/>
            <person name="Leys E.J."/>
        </authorList>
    </citation>
    <scope>NUCLEOTIDE SEQUENCE [LARGE SCALE GENOMIC DNA]</scope>
    <source>
        <strain evidence="2">Cell 5</strain>
    </source>
</reference>
<dbReference type="InterPro" id="IPR003959">
    <property type="entry name" value="ATPase_AAA_core"/>
</dbReference>
<feature type="domain" description="ATPase AAA-type core" evidence="1">
    <location>
        <begin position="110"/>
        <end position="284"/>
    </location>
</feature>
<accession>W2CE43</accession>
<dbReference type="SUPFAM" id="SSF52540">
    <property type="entry name" value="P-loop containing nucleoside triphosphate hydrolases"/>
    <property type="match status" value="1"/>
</dbReference>
<gene>
    <name evidence="2" type="ORF">T229_04240</name>
</gene>
<dbReference type="InterPro" id="IPR027417">
    <property type="entry name" value="P-loop_NTPase"/>
</dbReference>
<dbReference type="Pfam" id="PF13304">
    <property type="entry name" value="AAA_21"/>
    <property type="match status" value="1"/>
</dbReference>
<evidence type="ECO:0000313" key="3">
    <source>
        <dbReference type="Proteomes" id="UP000018872"/>
    </source>
</evidence>
<organism evidence="2 3">
    <name type="scientific">Tannerella sp. oral taxon BU063 isolate Cell 5</name>
    <dbReference type="NCBI Taxonomy" id="1410950"/>
    <lineage>
        <taxon>Bacteria</taxon>
        <taxon>Pseudomonadati</taxon>
        <taxon>Bacteroidota</taxon>
        <taxon>Bacteroidia</taxon>
        <taxon>Bacteroidales</taxon>
        <taxon>Tannerellaceae</taxon>
        <taxon>Tannerella</taxon>
    </lineage>
</organism>
<sequence>MEQFSIKNLGPISEASVEFGDLTFLVGPQATGKSLFLETLKLVSDGGHIVRTLDTYSYATGRVENILNAYYGDGMSKLWCEDTSVTYRDRTYSDTSWLTAFADAPTPTESLLYIPAQRILSISDGRPKNFMEFDVSTPYVLRHFSEELRLFFGQVTLMGDGKIQFKSDVGREHHQTILYSRAEEEIFNHADITIEEDRGQKKLFQRIDGMRVPFMSWSTGQKEFIPLLFVFYRLVDGEPYKYVIIEEPEMGLHPRAINVIILQLLIFMQAGYRIIVSTHSPMFLEFAWAFNFLQSLKMAHFNEALAEILSMNKWEMGMTDKVSMKTIKTYFFRRKQDGRVTSRDISSLDVDDDDTIVSEWGGLSSFASKASEVVSKYAPDDE</sequence>
<evidence type="ECO:0000259" key="1">
    <source>
        <dbReference type="Pfam" id="PF13304"/>
    </source>
</evidence>
<dbReference type="Gene3D" id="3.40.50.300">
    <property type="entry name" value="P-loop containing nucleotide triphosphate hydrolases"/>
    <property type="match status" value="1"/>
</dbReference>